<organism evidence="2 3">
    <name type="scientific">Lachnobacterium bovis DSM 14045</name>
    <dbReference type="NCBI Taxonomy" id="1122142"/>
    <lineage>
        <taxon>Bacteria</taxon>
        <taxon>Bacillati</taxon>
        <taxon>Bacillota</taxon>
        <taxon>Clostridia</taxon>
        <taxon>Lachnospirales</taxon>
        <taxon>Lachnospiraceae</taxon>
        <taxon>Lachnobacterium</taxon>
    </lineage>
</organism>
<dbReference type="RefSeq" id="WP_074716099.1">
    <property type="nucleotide sequence ID" value="NZ_FNPG01000007.1"/>
</dbReference>
<protein>
    <submittedName>
        <fullName evidence="2">Alternate signal-mediated exported protein, CPF_0494 family</fullName>
    </submittedName>
</protein>
<evidence type="ECO:0000256" key="1">
    <source>
        <dbReference type="SAM" id="SignalP"/>
    </source>
</evidence>
<sequence>MKEILKKKKIVASVVAAAIIIGATSTVAYFKTQTEAVENSFTTGSLKTEIEEEFEGQIQKNTTIKKTPHVVNKGAIRAFVRARVLVTPDIADYDDSEDTNKIRLLSGTWEGTTFNVATSSDNKYKSLLGKDKDVLYGEPDTDDEKIGWIYSDGYYYYNKPIVAGESTENIFSGVFVGNDVNVNFDVTVYQESVSASGYNASKTYDVETIKSVFSDVDKK</sequence>
<keyword evidence="3" id="KW-1185">Reference proteome</keyword>
<dbReference type="NCBIfam" id="TIGR04088">
    <property type="entry name" value="cognate_SipW"/>
    <property type="match status" value="1"/>
</dbReference>
<dbReference type="Proteomes" id="UP000183918">
    <property type="component" value="Unassembled WGS sequence"/>
</dbReference>
<dbReference type="OrthoDB" id="2064994at2"/>
<dbReference type="AlphaFoldDB" id="A0A1H3GTI6"/>
<evidence type="ECO:0000313" key="3">
    <source>
        <dbReference type="Proteomes" id="UP000183918"/>
    </source>
</evidence>
<evidence type="ECO:0000313" key="2">
    <source>
        <dbReference type="EMBL" id="SDY05804.1"/>
    </source>
</evidence>
<proteinExistence type="predicted"/>
<accession>A0A1H3GTI6</accession>
<dbReference type="NCBIfam" id="TIGR04090">
    <property type="entry name" value="exp_by_SipW_IV"/>
    <property type="match status" value="1"/>
</dbReference>
<dbReference type="InterPro" id="IPR023833">
    <property type="entry name" value="Signal_pept_SipW-depend-type"/>
</dbReference>
<name>A0A1H3GTI6_9FIRM</name>
<reference evidence="2 3" key="1">
    <citation type="submission" date="2016-10" db="EMBL/GenBank/DDBJ databases">
        <authorList>
            <person name="de Groot N.N."/>
        </authorList>
    </citation>
    <scope>NUCLEOTIDE SEQUENCE [LARGE SCALE GENOMIC DNA]</scope>
    <source>
        <strain evidence="2 3">DSM 14045</strain>
    </source>
</reference>
<feature type="signal peptide" evidence="1">
    <location>
        <begin position="1"/>
        <end position="28"/>
    </location>
</feature>
<gene>
    <name evidence="2" type="ORF">SAMN02910414_00628</name>
</gene>
<dbReference type="EMBL" id="FNPG01000007">
    <property type="protein sequence ID" value="SDY05804.1"/>
    <property type="molecule type" value="Genomic_DNA"/>
</dbReference>
<dbReference type="STRING" id="1122142.SAMN02910414_00628"/>
<feature type="chain" id="PRO_5038458089" evidence="1">
    <location>
        <begin position="29"/>
        <end position="219"/>
    </location>
</feature>
<keyword evidence="1" id="KW-0732">Signal</keyword>
<dbReference type="InterPro" id="IPR024008">
    <property type="entry name" value="BsaA"/>
</dbReference>